<evidence type="ECO:0000313" key="2">
    <source>
        <dbReference type="Proteomes" id="UP000683925"/>
    </source>
</evidence>
<comment type="caution">
    <text evidence="1">The sequence shown here is derived from an EMBL/GenBank/DDBJ whole genome shotgun (WGS) entry which is preliminary data.</text>
</comment>
<name>A0A8S1WIV0_PAROT</name>
<dbReference type="OrthoDB" id="304984at2759"/>
<organism evidence="1 2">
    <name type="scientific">Paramecium octaurelia</name>
    <dbReference type="NCBI Taxonomy" id="43137"/>
    <lineage>
        <taxon>Eukaryota</taxon>
        <taxon>Sar</taxon>
        <taxon>Alveolata</taxon>
        <taxon>Ciliophora</taxon>
        <taxon>Intramacronucleata</taxon>
        <taxon>Oligohymenophorea</taxon>
        <taxon>Peniculida</taxon>
        <taxon>Parameciidae</taxon>
        <taxon>Paramecium</taxon>
    </lineage>
</organism>
<accession>A0A8S1WIV0</accession>
<proteinExistence type="predicted"/>
<dbReference type="Proteomes" id="UP000683925">
    <property type="component" value="Unassembled WGS sequence"/>
</dbReference>
<gene>
    <name evidence="1" type="ORF">POCTA_138.1.T0930036</name>
</gene>
<dbReference type="EMBL" id="CAJJDP010000092">
    <property type="protein sequence ID" value="CAD8188590.1"/>
    <property type="molecule type" value="Genomic_DNA"/>
</dbReference>
<dbReference type="OMA" id="CEWFDAC"/>
<protein>
    <submittedName>
        <fullName evidence="1">Uncharacterized protein</fullName>
    </submittedName>
</protein>
<sequence>MRSFPLRFIAQKTTQVFRSNQPLSKLMPCRIIRFHYSQEFIHNNNSNNTKDQSKKDNKTIDIQPQQMIELFQKLVALRKEEYTEINQESMIIALEQLEPFIENFNIHQLEYFLVLANEIIDIDQKLTDKLFEQNKHLLYSEQSDFNQCLKVLALLTENPLEEPQLENFIKMIFTILEIPDLDASILGQSIYVYGLIIKQYQIESKEFYESITRHLKKIDLDYEEIMAKGKKDSQLINFTQQDLKLLALGLYLGGCQSSVLGKYISLKAQSIFVEISNLILISKFMFKQESVEQEFLIYFKQQLEKTKNKIQPDDLMQLAISIKQMKQPDQQILEFIVKEFLRTKSNFTIGDKAFIYQKMAQMLCTSQELWTQFASEVKEIVDQCEWFDACLMFHGIFDVFQALSPECQEFIFNYIIGHENEIDSEMKELLFTKLKEKGIITEEDVEESKKQK</sequence>
<keyword evidence="2" id="KW-1185">Reference proteome</keyword>
<dbReference type="AlphaFoldDB" id="A0A8S1WIV0"/>
<evidence type="ECO:0000313" key="1">
    <source>
        <dbReference type="EMBL" id="CAD8188590.1"/>
    </source>
</evidence>
<reference evidence="1" key="1">
    <citation type="submission" date="2021-01" db="EMBL/GenBank/DDBJ databases">
        <authorList>
            <consortium name="Genoscope - CEA"/>
            <person name="William W."/>
        </authorList>
    </citation>
    <scope>NUCLEOTIDE SEQUENCE</scope>
</reference>